<dbReference type="Pfam" id="PF00151">
    <property type="entry name" value="Lipase"/>
    <property type="match status" value="1"/>
</dbReference>
<dbReference type="InterPro" id="IPR013818">
    <property type="entry name" value="Lipase"/>
</dbReference>
<proteinExistence type="inferred from homology"/>
<feature type="domain" description="Lipase" evidence="5">
    <location>
        <begin position="132"/>
        <end position="308"/>
    </location>
</feature>
<comment type="subcellular location">
    <subcellularLocation>
        <location evidence="1">Secreted</location>
    </subcellularLocation>
</comment>
<gene>
    <name evidence="6" type="ORF">MAR_036532</name>
</gene>
<keyword evidence="7" id="KW-1185">Reference proteome</keyword>
<dbReference type="PRINTS" id="PR00821">
    <property type="entry name" value="TAGLIPASE"/>
</dbReference>
<evidence type="ECO:0000256" key="3">
    <source>
        <dbReference type="ARBA" id="ARBA00022525"/>
    </source>
</evidence>
<name>A0ABY7FKX6_MYAAR</name>
<evidence type="ECO:0000256" key="2">
    <source>
        <dbReference type="ARBA" id="ARBA00010701"/>
    </source>
</evidence>
<dbReference type="Gene3D" id="3.40.50.1820">
    <property type="entry name" value="alpha/beta hydrolase"/>
    <property type="match status" value="1"/>
</dbReference>
<evidence type="ECO:0000256" key="4">
    <source>
        <dbReference type="RuleBase" id="RU004262"/>
    </source>
</evidence>
<evidence type="ECO:0000256" key="1">
    <source>
        <dbReference type="ARBA" id="ARBA00004613"/>
    </source>
</evidence>
<evidence type="ECO:0000259" key="5">
    <source>
        <dbReference type="Pfam" id="PF00151"/>
    </source>
</evidence>
<evidence type="ECO:0000313" key="6">
    <source>
        <dbReference type="EMBL" id="WAR22863.1"/>
    </source>
</evidence>
<organism evidence="6 7">
    <name type="scientific">Mya arenaria</name>
    <name type="common">Soft-shell clam</name>
    <dbReference type="NCBI Taxonomy" id="6604"/>
    <lineage>
        <taxon>Eukaryota</taxon>
        <taxon>Metazoa</taxon>
        <taxon>Spiralia</taxon>
        <taxon>Lophotrochozoa</taxon>
        <taxon>Mollusca</taxon>
        <taxon>Bivalvia</taxon>
        <taxon>Autobranchia</taxon>
        <taxon>Heteroconchia</taxon>
        <taxon>Euheterodonta</taxon>
        <taxon>Imparidentia</taxon>
        <taxon>Neoheterodontei</taxon>
        <taxon>Myida</taxon>
        <taxon>Myoidea</taxon>
        <taxon>Myidae</taxon>
        <taxon>Mya</taxon>
    </lineage>
</organism>
<dbReference type="SUPFAM" id="SSF53474">
    <property type="entry name" value="alpha/beta-Hydrolases"/>
    <property type="match status" value="1"/>
</dbReference>
<dbReference type="InterPro" id="IPR000734">
    <property type="entry name" value="TAG_lipase"/>
</dbReference>
<feature type="non-terminal residue" evidence="6">
    <location>
        <position position="1"/>
    </location>
</feature>
<dbReference type="Proteomes" id="UP001164746">
    <property type="component" value="Chromosome 13"/>
</dbReference>
<reference evidence="6" key="1">
    <citation type="submission" date="2022-11" db="EMBL/GenBank/DDBJ databases">
        <title>Centuries of genome instability and evolution in soft-shell clam transmissible cancer (bioRxiv).</title>
        <authorList>
            <person name="Hart S.F.M."/>
            <person name="Yonemitsu M.A."/>
            <person name="Giersch R.M."/>
            <person name="Beal B.F."/>
            <person name="Arriagada G."/>
            <person name="Davis B.W."/>
            <person name="Ostrander E.A."/>
            <person name="Goff S.P."/>
            <person name="Metzger M.J."/>
        </authorList>
    </citation>
    <scope>NUCLEOTIDE SEQUENCE</scope>
    <source>
        <strain evidence="6">MELC-2E11</strain>
        <tissue evidence="6">Siphon/mantle</tissue>
    </source>
</reference>
<comment type="similarity">
    <text evidence="2 4">Belongs to the AB hydrolase superfamily. Lipase family.</text>
</comment>
<dbReference type="EMBL" id="CP111024">
    <property type="protein sequence ID" value="WAR22863.1"/>
    <property type="molecule type" value="Genomic_DNA"/>
</dbReference>
<protein>
    <submittedName>
        <fullName evidence="6">LIPR2-like protein</fullName>
    </submittedName>
</protein>
<accession>A0ABY7FKX6</accession>
<dbReference type="InterPro" id="IPR029058">
    <property type="entry name" value="AB_hydrolase_fold"/>
</dbReference>
<dbReference type="PANTHER" id="PTHR11610:SF173">
    <property type="entry name" value="LIPASE DOMAIN-CONTAINING PROTEIN-RELATED"/>
    <property type="match status" value="1"/>
</dbReference>
<evidence type="ECO:0000313" key="7">
    <source>
        <dbReference type="Proteomes" id="UP001164746"/>
    </source>
</evidence>
<keyword evidence="3" id="KW-0964">Secreted</keyword>
<sequence length="312" mass="35183">MHHKLHKRLMDIFHILLKSFCLPRFIQTWAVTWFRIRKNCKRLQVTSFHRSRTSLRTHQGPVATVSVPLSLQIKFRFQRASTPLPTDQVTVSTAPVPLSLQIRFLDSTGPFHHARTLLTKNQVQVFTTPVLLSLQIKFLLYTRVNTHSPQHVSKEPLSIKQSHFQGSRRTAFIIHGYTDNGHSEWLTRMARAILQREDANVFVVDWEKGADNVNYAKSAANTRVVGALLAQFITVLHDTSGARYGDVHLIGHSLGSHISGYAGERIHGLGRITGLDPAGPLFENKDARVRLDPTDALFVDAIHTDGDSLLEL</sequence>
<dbReference type="PANTHER" id="PTHR11610">
    <property type="entry name" value="LIPASE"/>
    <property type="match status" value="1"/>
</dbReference>